<reference evidence="2 3" key="2">
    <citation type="submission" date="2018-11" db="EMBL/GenBank/DDBJ databases">
        <authorList>
            <consortium name="Pathogen Informatics"/>
        </authorList>
    </citation>
    <scope>NUCLEOTIDE SEQUENCE [LARGE SCALE GENOMIC DNA]</scope>
</reference>
<dbReference type="InterPro" id="IPR005662">
    <property type="entry name" value="GTPase_Era-like"/>
</dbReference>
<dbReference type="GO" id="GO:0043024">
    <property type="term" value="F:ribosomal small subunit binding"/>
    <property type="evidence" value="ECO:0007669"/>
    <property type="project" value="TreeGrafter"/>
</dbReference>
<protein>
    <submittedName>
        <fullName evidence="4">G domain-containing protein</fullName>
    </submittedName>
</protein>
<dbReference type="GO" id="GO:0000028">
    <property type="term" value="P:ribosomal small subunit assembly"/>
    <property type="evidence" value="ECO:0007669"/>
    <property type="project" value="TreeGrafter"/>
</dbReference>
<dbReference type="Gene3D" id="3.40.50.300">
    <property type="entry name" value="P-loop containing nucleotide triphosphate hydrolases"/>
    <property type="match status" value="1"/>
</dbReference>
<evidence type="ECO:0000313" key="3">
    <source>
        <dbReference type="Proteomes" id="UP000270296"/>
    </source>
</evidence>
<gene>
    <name evidence="2" type="ORF">SBAD_LOCUS13078</name>
</gene>
<sequence>MNTVLVDGASQLVILDTPGIATGVIVIFRSSSVRIFSVFFRSGHLAKAHKLAKSLVVDPELSLKHADMILVVVDASDRYHGSRISPRVLHLLCRYSHLISVLVLNKVDLIKNKSTLLETVNILTKGVVGGKRIRRKVSYLVDEPEDARDDVRSGKPVPASPTTLSATHTETEEWNYTNKIK</sequence>
<dbReference type="EMBL" id="UZAM01020086">
    <property type="protein sequence ID" value="VDP53858.1"/>
    <property type="molecule type" value="Genomic_DNA"/>
</dbReference>
<dbReference type="GO" id="GO:0005759">
    <property type="term" value="C:mitochondrial matrix"/>
    <property type="evidence" value="ECO:0007669"/>
    <property type="project" value="TreeGrafter"/>
</dbReference>
<evidence type="ECO:0000313" key="4">
    <source>
        <dbReference type="WBParaSite" id="SBAD_0001349401-mRNA-1"/>
    </source>
</evidence>
<dbReference type="WBParaSite" id="SBAD_0001349401-mRNA-1">
    <property type="protein sequence ID" value="SBAD_0001349401-mRNA-1"/>
    <property type="gene ID" value="SBAD_0001349401"/>
</dbReference>
<dbReference type="GO" id="GO:0005525">
    <property type="term" value="F:GTP binding"/>
    <property type="evidence" value="ECO:0007669"/>
    <property type="project" value="InterPro"/>
</dbReference>
<organism evidence="4">
    <name type="scientific">Soboliphyme baturini</name>
    <dbReference type="NCBI Taxonomy" id="241478"/>
    <lineage>
        <taxon>Eukaryota</taxon>
        <taxon>Metazoa</taxon>
        <taxon>Ecdysozoa</taxon>
        <taxon>Nematoda</taxon>
        <taxon>Enoplea</taxon>
        <taxon>Dorylaimia</taxon>
        <taxon>Dioctophymatida</taxon>
        <taxon>Dioctophymatoidea</taxon>
        <taxon>Soboliphymatidae</taxon>
        <taxon>Soboliphyme</taxon>
    </lineage>
</organism>
<dbReference type="PANTHER" id="PTHR42698:SF1">
    <property type="entry name" value="GTPASE ERA, MITOCHONDRIAL"/>
    <property type="match status" value="1"/>
</dbReference>
<dbReference type="OrthoDB" id="5834861at2759"/>
<accession>A0A183JB30</accession>
<feature type="compositionally biased region" description="Polar residues" evidence="1">
    <location>
        <begin position="160"/>
        <end position="181"/>
    </location>
</feature>
<feature type="region of interest" description="Disordered" evidence="1">
    <location>
        <begin position="145"/>
        <end position="181"/>
    </location>
</feature>
<dbReference type="GO" id="GO:0019843">
    <property type="term" value="F:rRNA binding"/>
    <property type="evidence" value="ECO:0007669"/>
    <property type="project" value="TreeGrafter"/>
</dbReference>
<proteinExistence type="predicted"/>
<dbReference type="InterPro" id="IPR027417">
    <property type="entry name" value="P-loop_NTPase"/>
</dbReference>
<keyword evidence="3" id="KW-1185">Reference proteome</keyword>
<reference evidence="4" key="1">
    <citation type="submission" date="2016-06" db="UniProtKB">
        <authorList>
            <consortium name="WormBaseParasite"/>
        </authorList>
    </citation>
    <scope>IDENTIFICATION</scope>
</reference>
<name>A0A183JB30_9BILA</name>
<dbReference type="Proteomes" id="UP000270296">
    <property type="component" value="Unassembled WGS sequence"/>
</dbReference>
<dbReference type="SUPFAM" id="SSF52540">
    <property type="entry name" value="P-loop containing nucleoside triphosphate hydrolases"/>
    <property type="match status" value="1"/>
</dbReference>
<evidence type="ECO:0000313" key="2">
    <source>
        <dbReference type="EMBL" id="VDP53858.1"/>
    </source>
</evidence>
<dbReference type="AlphaFoldDB" id="A0A183JB30"/>
<dbReference type="PANTHER" id="PTHR42698">
    <property type="entry name" value="GTPASE ERA"/>
    <property type="match status" value="1"/>
</dbReference>
<evidence type="ECO:0000256" key="1">
    <source>
        <dbReference type="SAM" id="MobiDB-lite"/>
    </source>
</evidence>